<keyword evidence="3" id="KW-1185">Reference proteome</keyword>
<evidence type="ECO:0000256" key="1">
    <source>
        <dbReference type="SAM" id="Phobius"/>
    </source>
</evidence>
<dbReference type="PANTHER" id="PTHR33979">
    <property type="entry name" value="OS02G0221600 PROTEIN"/>
    <property type="match status" value="1"/>
</dbReference>
<feature type="transmembrane region" description="Helical" evidence="1">
    <location>
        <begin position="161"/>
        <end position="180"/>
    </location>
</feature>
<feature type="transmembrane region" description="Helical" evidence="1">
    <location>
        <begin position="137"/>
        <end position="155"/>
    </location>
</feature>
<dbReference type="AlphaFoldDB" id="A0A849AJU0"/>
<reference evidence="2 3" key="1">
    <citation type="submission" date="2020-05" db="EMBL/GenBank/DDBJ databases">
        <title>Flexivirga sp. ID2601S isolated from air conditioner.</title>
        <authorList>
            <person name="Kim D.H."/>
        </authorList>
    </citation>
    <scope>NUCLEOTIDE SEQUENCE [LARGE SCALE GENOMIC DNA]</scope>
    <source>
        <strain evidence="2 3">ID2601S</strain>
    </source>
</reference>
<accession>A0A849AJU0</accession>
<dbReference type="RefSeq" id="WP_171154892.1">
    <property type="nucleotide sequence ID" value="NZ_JABENB010000001.1"/>
</dbReference>
<gene>
    <name evidence="2" type="ORF">HJ588_11040</name>
</gene>
<keyword evidence="1" id="KW-0812">Transmembrane</keyword>
<evidence type="ECO:0000313" key="2">
    <source>
        <dbReference type="EMBL" id="NNG39806.1"/>
    </source>
</evidence>
<organism evidence="2 3">
    <name type="scientific">Flexivirga aerilata</name>
    <dbReference type="NCBI Taxonomy" id="1656889"/>
    <lineage>
        <taxon>Bacteria</taxon>
        <taxon>Bacillati</taxon>
        <taxon>Actinomycetota</taxon>
        <taxon>Actinomycetes</taxon>
        <taxon>Micrococcales</taxon>
        <taxon>Dermacoccaceae</taxon>
        <taxon>Flexivirga</taxon>
    </lineage>
</organism>
<dbReference type="Proteomes" id="UP000557772">
    <property type="component" value="Unassembled WGS sequence"/>
</dbReference>
<dbReference type="PANTHER" id="PTHR33979:SF2">
    <property type="entry name" value="PEPTIDASE M50B-LIKE-DOMAIN-CONTAINING PROTEIN"/>
    <property type="match status" value="1"/>
</dbReference>
<dbReference type="Pfam" id="PF13398">
    <property type="entry name" value="Peptidase_M50B"/>
    <property type="match status" value="1"/>
</dbReference>
<sequence length="231" mass="24547">MDQWWQRATATNAPLDARVTAALALVAAACILWAPAWRASRHVVTVAHEGAHGVVALLAGRSLSGIRLHSDSSGLTVSRGRARGFGMVATLFAGYVGPGVLGLLLASVLHSGHAVAALWLLLGALTLLLLQIRNLYGLWVVLVSGIALFAVTWWLSDDVQVGVAQTITWFLLLACPWSIIDLQRTRRAGRGRGSDPDQLARITPIPAGLWVTLMLLVALACLGLGGWLMLA</sequence>
<dbReference type="InterPro" id="IPR049500">
    <property type="entry name" value="Peptidase_M50B-like"/>
</dbReference>
<protein>
    <submittedName>
        <fullName evidence="2">M50 family metallopeptidase</fullName>
    </submittedName>
</protein>
<feature type="transmembrane region" description="Helical" evidence="1">
    <location>
        <begin position="85"/>
        <end position="106"/>
    </location>
</feature>
<evidence type="ECO:0000313" key="3">
    <source>
        <dbReference type="Proteomes" id="UP000557772"/>
    </source>
</evidence>
<keyword evidence="1" id="KW-1133">Transmembrane helix</keyword>
<feature type="transmembrane region" description="Helical" evidence="1">
    <location>
        <begin position="20"/>
        <end position="37"/>
    </location>
</feature>
<feature type="transmembrane region" description="Helical" evidence="1">
    <location>
        <begin position="112"/>
        <end position="130"/>
    </location>
</feature>
<keyword evidence="1" id="KW-0472">Membrane</keyword>
<feature type="transmembrane region" description="Helical" evidence="1">
    <location>
        <begin position="207"/>
        <end position="230"/>
    </location>
</feature>
<dbReference type="EMBL" id="JABENB010000001">
    <property type="protein sequence ID" value="NNG39806.1"/>
    <property type="molecule type" value="Genomic_DNA"/>
</dbReference>
<dbReference type="PROSITE" id="PS51257">
    <property type="entry name" value="PROKAR_LIPOPROTEIN"/>
    <property type="match status" value="1"/>
</dbReference>
<name>A0A849AJU0_9MICO</name>
<comment type="caution">
    <text evidence="2">The sequence shown here is derived from an EMBL/GenBank/DDBJ whole genome shotgun (WGS) entry which is preliminary data.</text>
</comment>
<proteinExistence type="predicted"/>